<proteinExistence type="predicted"/>
<dbReference type="PATRIC" id="fig|1214179.4.peg.1488"/>
<evidence type="ECO:0000313" key="3">
    <source>
        <dbReference type="Proteomes" id="UP000028185"/>
    </source>
</evidence>
<feature type="transmembrane region" description="Helical" evidence="1">
    <location>
        <begin position="269"/>
        <end position="290"/>
    </location>
</feature>
<keyword evidence="1" id="KW-1133">Transmembrane helix</keyword>
<dbReference type="HOGENOM" id="CLU_044962_0_0_9"/>
<dbReference type="AlphaFoldDB" id="A0A075SKG6"/>
<evidence type="ECO:0000256" key="1">
    <source>
        <dbReference type="SAM" id="Phobius"/>
    </source>
</evidence>
<dbReference type="Pfam" id="PF07751">
    <property type="entry name" value="Abi_2"/>
    <property type="match status" value="1"/>
</dbReference>
<protein>
    <recommendedName>
        <fullName evidence="4">DNA-binding protein</fullName>
    </recommendedName>
</protein>
<name>A0A075SKG6_STRSU</name>
<evidence type="ECO:0008006" key="4">
    <source>
        <dbReference type="Google" id="ProtNLM"/>
    </source>
</evidence>
<dbReference type="EMBL" id="CP008921">
    <property type="protein sequence ID" value="AIG43881.1"/>
    <property type="molecule type" value="Genomic_DNA"/>
</dbReference>
<reference evidence="2 3" key="1">
    <citation type="journal article" date="2014" name="Genome Announc.">
        <title>Whole-Genome Sequence of Streptococcus suis Serotype 4 Reference Strain 6407.</title>
        <authorList>
            <person name="Wang K."/>
            <person name="Chen J."/>
            <person name="Yao H."/>
            <person name="Lu C."/>
        </authorList>
    </citation>
    <scope>NUCLEOTIDE SEQUENCE [LARGE SCALE GENOMIC DNA]</scope>
    <source>
        <strain evidence="2">6407</strain>
    </source>
</reference>
<keyword evidence="1" id="KW-0472">Membrane</keyword>
<keyword evidence="1" id="KW-0812">Transmembrane</keyword>
<dbReference type="InterPro" id="IPR011664">
    <property type="entry name" value="Abi_system_AbiD/AbiF-like"/>
</dbReference>
<dbReference type="Proteomes" id="UP000028185">
    <property type="component" value="Chromosome"/>
</dbReference>
<dbReference type="RefSeq" id="WP_024390697.1">
    <property type="nucleotide sequence ID" value="NZ_ALLE01000023.1"/>
</dbReference>
<accession>A0A075SKG6</accession>
<evidence type="ECO:0000313" key="2">
    <source>
        <dbReference type="EMBL" id="AIG43881.1"/>
    </source>
</evidence>
<organism evidence="2 3">
    <name type="scientific">Streptococcus suis 6407</name>
    <dbReference type="NCBI Taxonomy" id="1214179"/>
    <lineage>
        <taxon>Bacteria</taxon>
        <taxon>Bacillati</taxon>
        <taxon>Bacillota</taxon>
        <taxon>Bacilli</taxon>
        <taxon>Lactobacillales</taxon>
        <taxon>Streptococcaceae</taxon>
        <taxon>Streptococcus</taxon>
    </lineage>
</organism>
<gene>
    <name evidence="2" type="ORF">ID09_07575</name>
</gene>
<sequence>MSENKKHRPFLTYNQQLQKIKSKNVLIDDDNMALEVLKSISYYGIINAYKDIFGTHLDEEKGFEVFSAEVPFKDLHLIALIDNSLNNLLFKYIIYIEKTLKTKVAYNVAKKHGIYEHEYLDFNKYASNKDLDRREVINNIHSQIRSNKNSASVQHYKDEHDCIPPWIAVNALYFGTTLNWYKILRDDMKRIIASEFFKLTNLTDLENQKEFLVNLLSLLHEYRNNIAHGNRTFLSNVTTKLSKTNLFHSIPKEVLSDEEYRNGVGKKDLFAVMIALAILIDNPLLLQQYIYDLATMFQPYGEIETISPAGNVFRTMNIPDNFVERLQVIYTSKFQ</sequence>